<name>A0A0R3ULQ9_MESCO</name>
<organism evidence="2 3">
    <name type="scientific">Mesocestoides corti</name>
    <name type="common">Flatworm</name>
    <dbReference type="NCBI Taxonomy" id="53468"/>
    <lineage>
        <taxon>Eukaryota</taxon>
        <taxon>Metazoa</taxon>
        <taxon>Spiralia</taxon>
        <taxon>Lophotrochozoa</taxon>
        <taxon>Platyhelminthes</taxon>
        <taxon>Cestoda</taxon>
        <taxon>Eucestoda</taxon>
        <taxon>Cyclophyllidea</taxon>
        <taxon>Mesocestoididae</taxon>
        <taxon>Mesocestoides</taxon>
    </lineage>
</organism>
<reference evidence="2 3" key="1">
    <citation type="submission" date="2018-10" db="EMBL/GenBank/DDBJ databases">
        <authorList>
            <consortium name="Pathogen Informatics"/>
        </authorList>
    </citation>
    <scope>NUCLEOTIDE SEQUENCE [LARGE SCALE GENOMIC DNA]</scope>
</reference>
<dbReference type="InterPro" id="IPR056810">
    <property type="entry name" value="GNC1-like_N"/>
</dbReference>
<dbReference type="AlphaFoldDB" id="A0A0R3ULQ9"/>
<evidence type="ECO:0000259" key="1">
    <source>
        <dbReference type="Pfam" id="PF24993"/>
    </source>
</evidence>
<keyword evidence="3" id="KW-1185">Reference proteome</keyword>
<dbReference type="SUPFAM" id="SSF48371">
    <property type="entry name" value="ARM repeat"/>
    <property type="match status" value="1"/>
</dbReference>
<dbReference type="Proteomes" id="UP000267029">
    <property type="component" value="Unassembled WGS sequence"/>
</dbReference>
<evidence type="ECO:0000313" key="3">
    <source>
        <dbReference type="Proteomes" id="UP000267029"/>
    </source>
</evidence>
<evidence type="ECO:0000313" key="2">
    <source>
        <dbReference type="EMBL" id="VDD82624.1"/>
    </source>
</evidence>
<dbReference type="STRING" id="53468.A0A0R3ULQ9"/>
<dbReference type="OrthoDB" id="5148094at2759"/>
<proteinExistence type="predicted"/>
<dbReference type="Pfam" id="PF24993">
    <property type="entry name" value="GNC1_N"/>
    <property type="match status" value="1"/>
</dbReference>
<feature type="domain" description="Stalled ribosome sensor GCN1-like N-terminal" evidence="1">
    <location>
        <begin position="34"/>
        <end position="143"/>
    </location>
</feature>
<dbReference type="InterPro" id="IPR016024">
    <property type="entry name" value="ARM-type_fold"/>
</dbReference>
<accession>A0A0R3ULQ9</accession>
<dbReference type="EMBL" id="UXSR01005542">
    <property type="protein sequence ID" value="VDD82624.1"/>
    <property type="molecule type" value="Genomic_DNA"/>
</dbReference>
<protein>
    <recommendedName>
        <fullName evidence="1">Stalled ribosome sensor GCN1-like N-terminal domain-containing protein</fullName>
    </recommendedName>
</protein>
<gene>
    <name evidence="2" type="ORF">MCOS_LOCUS8627</name>
</gene>
<sequence length="1040" mass="114723">MTSGSDSVETSTVNESAIAVLENVLQERWRLNNEHTSGLLNYCIDESTFRNCVLPVIHRKLLRSPETAVLVVDVILKQLVLNFDECGVEFTQPLANNLLSTSPIVRASSVSSIVSLVKHCTDPNVVSAIYNLVLSKLTGPEGRRVPMDVKLAILDTLGNLSLHNADNSTVFPDVLKSLIDIFTSEGKSIKLLSFNVTLSLLVDLNEDIIESVLIQLGMWIKRPKCVLPEKAQATIRDKLFAAKTSHRVKMAIFRCIEEVLRSGGKLSKTYIPLLATMAQGAKTEVPTSPLVSQAVAAASLWLMNVSQPGKAPECMWAVLSGLKADGKPANEKESLPMWLSDRFLLTASSDVHSYLVNCIHLLLTNHPNELSRHQRSVFYRSLILVWLYTESVNVVSDIRCCLLLHLAREGKQTRTLGQALIEDHLNALVQESLIKTASGTPDLLVSASANVARFGQRLVRLVETICRGASASSSQVSNPSIGGSRLAASSINLPKLEALSSRQRTSLFSAALYALSHPASVAHINSAWLNLIRILNLPQHADVEPTFTEDESAPVFEKVVDTLVKLPKLDVAHRLMLQRLLQWAPVKAGSCLARKLHSDLLKPEYLDVTLDEVGIMLTPPGLLHNQALLASLPRYQMNKTNVKRESKLYSHEIEMEILEAQAAKKRQKQTTADGEQSFLESIAPQLTVKQLELVKAEMEKEEVIRLRIAKLYAVGSHKMDLLTILHDTLLRCSNVEGIQLAFLQRNSFALCDLTTRLLACPLLSPLAIGAHSRLARLIAEVAMRASVVDRTELCRKAFLFAAWSIRILGPARVCLEEKPPVASFCQTSSVDEQSVRAENAAWNAFSRIGDIKDQTELVLESLLSDLPSATVSSALLISAAVPMFIRILHNNTLFTSVENEEKKWADVYIFSKFIAALKKQVAFHDSVGKSSESYESVCASLQFQRIYEFSLDLIDEIGQALESSLVGEDSGLSASICELLQSTTQLHTEYFLHILESGHTQKDSLLVACTPTIYTLLERLVSFTPLTRATAMTVSLLRTE</sequence>